<dbReference type="RefSeq" id="WP_150415975.1">
    <property type="nucleotide sequence ID" value="NZ_VYQF01000005.1"/>
</dbReference>
<evidence type="ECO:0000256" key="1">
    <source>
        <dbReference type="PROSITE-ProRule" id="PRU00339"/>
    </source>
</evidence>
<reference evidence="2 3" key="1">
    <citation type="submission" date="2019-09" db="EMBL/GenBank/DDBJ databases">
        <title>Draft genome sequence of Ginsengibacter sp. BR5-29.</title>
        <authorList>
            <person name="Im W.-T."/>
        </authorList>
    </citation>
    <scope>NUCLEOTIDE SEQUENCE [LARGE SCALE GENOMIC DNA]</scope>
    <source>
        <strain evidence="2 3">BR5-29</strain>
    </source>
</reference>
<feature type="repeat" description="TPR" evidence="1">
    <location>
        <begin position="18"/>
        <end position="51"/>
    </location>
</feature>
<comment type="caution">
    <text evidence="2">The sequence shown here is derived from an EMBL/GenBank/DDBJ whole genome shotgun (WGS) entry which is preliminary data.</text>
</comment>
<dbReference type="PROSITE" id="PS50005">
    <property type="entry name" value="TPR"/>
    <property type="match status" value="2"/>
</dbReference>
<keyword evidence="3" id="KW-1185">Reference proteome</keyword>
<dbReference type="Gene3D" id="1.25.40.10">
    <property type="entry name" value="Tetratricopeptide repeat domain"/>
    <property type="match status" value="1"/>
</dbReference>
<evidence type="ECO:0000313" key="3">
    <source>
        <dbReference type="Proteomes" id="UP000326903"/>
    </source>
</evidence>
<dbReference type="AlphaFoldDB" id="A0A5J5IDZ4"/>
<dbReference type="InterPro" id="IPR019734">
    <property type="entry name" value="TPR_rpt"/>
</dbReference>
<dbReference type="InterPro" id="IPR011990">
    <property type="entry name" value="TPR-like_helical_dom_sf"/>
</dbReference>
<organism evidence="2 3">
    <name type="scientific">Ginsengibacter hankyongi</name>
    <dbReference type="NCBI Taxonomy" id="2607284"/>
    <lineage>
        <taxon>Bacteria</taxon>
        <taxon>Pseudomonadati</taxon>
        <taxon>Bacteroidota</taxon>
        <taxon>Chitinophagia</taxon>
        <taxon>Chitinophagales</taxon>
        <taxon>Chitinophagaceae</taxon>
        <taxon>Ginsengibacter</taxon>
    </lineage>
</organism>
<dbReference type="SMART" id="SM00028">
    <property type="entry name" value="TPR"/>
    <property type="match status" value="2"/>
</dbReference>
<sequence>MDRIDKLKEYMKTAGKDSFLQHALALEYIKVGNDEEARQLFNEILKREPTYIGSYYHLGKLLERTGDNAKALRVYKRGMEVAEDSSDHHSYRELQAAYEDLEDIESA</sequence>
<proteinExistence type="predicted"/>
<accession>A0A5J5IDZ4</accession>
<dbReference type="SUPFAM" id="SSF48452">
    <property type="entry name" value="TPR-like"/>
    <property type="match status" value="1"/>
</dbReference>
<name>A0A5J5IDZ4_9BACT</name>
<dbReference type="Proteomes" id="UP000326903">
    <property type="component" value="Unassembled WGS sequence"/>
</dbReference>
<dbReference type="EMBL" id="VYQF01000005">
    <property type="protein sequence ID" value="KAA9037741.1"/>
    <property type="molecule type" value="Genomic_DNA"/>
</dbReference>
<keyword evidence="1" id="KW-0802">TPR repeat</keyword>
<feature type="repeat" description="TPR" evidence="1">
    <location>
        <begin position="52"/>
        <end position="85"/>
    </location>
</feature>
<protein>
    <submittedName>
        <fullName evidence="2">Uncharacterized protein</fullName>
    </submittedName>
</protein>
<dbReference type="Pfam" id="PF14559">
    <property type="entry name" value="TPR_19"/>
    <property type="match status" value="1"/>
</dbReference>
<evidence type="ECO:0000313" key="2">
    <source>
        <dbReference type="EMBL" id="KAA9037741.1"/>
    </source>
</evidence>
<gene>
    <name evidence="2" type="ORF">FW778_16750</name>
</gene>